<dbReference type="InterPro" id="IPR011990">
    <property type="entry name" value="TPR-like_helical_dom_sf"/>
</dbReference>
<feature type="compositionally biased region" description="Low complexity" evidence="9">
    <location>
        <begin position="290"/>
        <end position="312"/>
    </location>
</feature>
<dbReference type="RefSeq" id="WP_043489317.1">
    <property type="nucleotide sequence ID" value="NZ_CALJTU010000019.1"/>
</dbReference>
<evidence type="ECO:0000256" key="1">
    <source>
        <dbReference type="ARBA" id="ARBA00022729"/>
    </source>
</evidence>
<evidence type="ECO:0000256" key="6">
    <source>
        <dbReference type="ARBA" id="ARBA00023237"/>
    </source>
</evidence>
<dbReference type="Gene3D" id="3.40.50.2300">
    <property type="match status" value="2"/>
</dbReference>
<dbReference type="GO" id="GO:0009252">
    <property type="term" value="P:peptidoglycan biosynthetic process"/>
    <property type="evidence" value="ECO:0007669"/>
    <property type="project" value="UniProtKB-UniRule"/>
</dbReference>
<keyword evidence="6 8" id="KW-0998">Cell outer membrane</keyword>
<evidence type="ECO:0000313" key="11">
    <source>
        <dbReference type="EMBL" id="STQ82044.1"/>
    </source>
</evidence>
<dbReference type="GO" id="GO:0031241">
    <property type="term" value="C:periplasmic side of cell outer membrane"/>
    <property type="evidence" value="ECO:0007669"/>
    <property type="project" value="UniProtKB-UniRule"/>
</dbReference>
<evidence type="ECO:0000256" key="8">
    <source>
        <dbReference type="HAMAP-Rule" id="MF_01890"/>
    </source>
</evidence>
<dbReference type="Gene3D" id="1.25.40.650">
    <property type="match status" value="1"/>
</dbReference>
<evidence type="ECO:0000313" key="12">
    <source>
        <dbReference type="Proteomes" id="UP000254821"/>
    </source>
</evidence>
<dbReference type="AlphaFoldDB" id="A0A377PPW3"/>
<evidence type="ECO:0000256" key="4">
    <source>
        <dbReference type="ARBA" id="ARBA00023136"/>
    </source>
</evidence>
<comment type="function">
    <text evidence="8">Regulator of peptidoglycan synthesis that is essential for the function of penicillin-binding protein 1A (PBP1a).</text>
</comment>
<dbReference type="SUPFAM" id="SSF53822">
    <property type="entry name" value="Periplasmic binding protein-like I"/>
    <property type="match status" value="1"/>
</dbReference>
<dbReference type="PANTHER" id="PTHR38038">
    <property type="entry name" value="PENICILLIN-BINDING PROTEIN ACTIVATOR LPOA"/>
    <property type="match status" value="1"/>
</dbReference>
<reference evidence="11 12" key="1">
    <citation type="submission" date="2018-06" db="EMBL/GenBank/DDBJ databases">
        <authorList>
            <consortium name="Pathogen Informatics"/>
            <person name="Doyle S."/>
        </authorList>
    </citation>
    <scope>NUCLEOTIDE SEQUENCE [LARGE SCALE GENOMIC DNA]</scope>
    <source>
        <strain evidence="11 12">NCTC8105</strain>
    </source>
</reference>
<feature type="signal peptide" evidence="10">
    <location>
        <begin position="1"/>
        <end position="20"/>
    </location>
</feature>
<protein>
    <recommendedName>
        <fullName evidence="8">Penicillin-binding protein activator LpoA</fullName>
        <shortName evidence="8">PBP activator LpoA</shortName>
    </recommendedName>
</protein>
<proteinExistence type="inferred from homology"/>
<keyword evidence="3 8" id="KW-0573">Peptidoglycan synthesis</keyword>
<accession>A0A377PPW3</accession>
<sequence length="683" mass="72168">MLSSLIVRTKSGRIIPVVLAAMLMAACSGQAPQTPAANIQAEASASSEYYLQQMQQSSDDNKADWQLLAIRSLIREGKLPQAAELLGKLPQELTDVQRQEQQLVSAELSIAQKNMPNASAILAKLNVDSLSNSQKARYYQAVIDASQGKASLPVIRAYIAQEPLLNDKHRLQNINGTWAALTQLTQADLNSLVINADENILQGWLDLLRLYQDNKQDPSLLKAAIKDWQTRYPNNPASKVLPTALDNVLNFKQASTSSVALLLPLNGQAQVFANAIQAGFNAAKNGVITQSAPSQSQPQPAAAPDDANAAQPTSTDPNANGAVSTSGAAPVAEAAPAAAQTDADGMPVAPIVPPSASNAQIKVYDTSSQPLPALLAQAKQDGATLVVGPLLKENVDQLSAGSTPLNVLALNQPEQVQNNPNICYFALSPENEARDAAKHIWEQGKRTPLILTPRGSLGDRVAKAFAQEWQQLGGSTVLQQGFGSTGELRQSINGGTGIRMTGQPVMVASASQPQSVTIAGLTIPAPPADAGAVSTSSGKVDAVYIIATPAELTLIKPMIDLANGSHSGLGLYASSRSYQAGSGPDFRLEMDGLQFSDIPLLAGSNPALLQQAAAQFKNDYSLVRLYAMGADAWVLANHFSQMRQIGGFQLNGSTGVLSADSNCVINRKLPWLQYRAGSIVPMQ</sequence>
<feature type="compositionally biased region" description="Polar residues" evidence="9">
    <location>
        <begin position="313"/>
        <end position="327"/>
    </location>
</feature>
<comment type="subunit">
    <text evidence="8">Interacts with PBP1a.</text>
</comment>
<dbReference type="InterPro" id="IPR028082">
    <property type="entry name" value="Peripla_BP_I"/>
</dbReference>
<dbReference type="GO" id="GO:0030234">
    <property type="term" value="F:enzyme regulator activity"/>
    <property type="evidence" value="ECO:0007669"/>
    <property type="project" value="UniProtKB-UniRule"/>
</dbReference>
<evidence type="ECO:0000256" key="3">
    <source>
        <dbReference type="ARBA" id="ARBA00022984"/>
    </source>
</evidence>
<name>A0A377PPW3_HAFAL</name>
<organism evidence="11 12">
    <name type="scientific">Hafnia alvei</name>
    <dbReference type="NCBI Taxonomy" id="569"/>
    <lineage>
        <taxon>Bacteria</taxon>
        <taxon>Pseudomonadati</taxon>
        <taxon>Pseudomonadota</taxon>
        <taxon>Gammaproteobacteria</taxon>
        <taxon>Enterobacterales</taxon>
        <taxon>Hafniaceae</taxon>
        <taxon>Hafnia</taxon>
    </lineage>
</organism>
<feature type="region of interest" description="Disordered" evidence="9">
    <location>
        <begin position="289"/>
        <end position="328"/>
    </location>
</feature>
<evidence type="ECO:0000256" key="5">
    <source>
        <dbReference type="ARBA" id="ARBA00023139"/>
    </source>
</evidence>
<dbReference type="Proteomes" id="UP000254821">
    <property type="component" value="Unassembled WGS sequence"/>
</dbReference>
<evidence type="ECO:0000256" key="7">
    <source>
        <dbReference type="ARBA" id="ARBA00023288"/>
    </source>
</evidence>
<keyword evidence="5" id="KW-0564">Palmitate</keyword>
<gene>
    <name evidence="8 11" type="primary">lpoA</name>
    <name evidence="11" type="ORF">NCTC8105_04252</name>
</gene>
<comment type="similarity">
    <text evidence="8">Belongs to the LpoA family.</text>
</comment>
<dbReference type="GO" id="GO:0008360">
    <property type="term" value="P:regulation of cell shape"/>
    <property type="evidence" value="ECO:0007669"/>
    <property type="project" value="UniProtKB-KW"/>
</dbReference>
<keyword evidence="7 11" id="KW-0449">Lipoprotein</keyword>
<evidence type="ECO:0000256" key="9">
    <source>
        <dbReference type="SAM" id="MobiDB-lite"/>
    </source>
</evidence>
<keyword evidence="4 8" id="KW-0472">Membrane</keyword>
<dbReference type="EMBL" id="UGHP01000001">
    <property type="protein sequence ID" value="STQ82044.1"/>
    <property type="molecule type" value="Genomic_DNA"/>
</dbReference>
<dbReference type="Gene3D" id="1.25.40.10">
    <property type="entry name" value="Tetratricopeptide repeat domain"/>
    <property type="match status" value="1"/>
</dbReference>
<dbReference type="InterPro" id="IPR007443">
    <property type="entry name" value="LpoA"/>
</dbReference>
<dbReference type="Pfam" id="PF04348">
    <property type="entry name" value="LppC"/>
    <property type="match status" value="2"/>
</dbReference>
<dbReference type="HAMAP" id="MF_01890">
    <property type="entry name" value="LpoA"/>
    <property type="match status" value="1"/>
</dbReference>
<feature type="chain" id="PRO_5043164934" description="Penicillin-binding protein activator LpoA" evidence="10">
    <location>
        <begin position="21"/>
        <end position="683"/>
    </location>
</feature>
<keyword evidence="2 8" id="KW-0133">Cell shape</keyword>
<keyword evidence="1 8" id="KW-0732">Signal</keyword>
<dbReference type="PANTHER" id="PTHR38038:SF1">
    <property type="entry name" value="PENICILLIN-BINDING PROTEIN ACTIVATOR LPOA"/>
    <property type="match status" value="1"/>
</dbReference>
<dbReference type="CDD" id="cd06339">
    <property type="entry name" value="PBP1_YraM_LppC_lipoprotein-like"/>
    <property type="match status" value="1"/>
</dbReference>
<evidence type="ECO:0000256" key="10">
    <source>
        <dbReference type="SAM" id="SignalP"/>
    </source>
</evidence>
<evidence type="ECO:0000256" key="2">
    <source>
        <dbReference type="ARBA" id="ARBA00022960"/>
    </source>
</evidence>